<dbReference type="InterPro" id="IPR039101">
    <property type="entry name" value="TMX2"/>
</dbReference>
<dbReference type="CDD" id="cd02962">
    <property type="entry name" value="TMX2"/>
    <property type="match status" value="1"/>
</dbReference>
<dbReference type="EMBL" id="OU963862">
    <property type="protein sequence ID" value="CAH0381195.1"/>
    <property type="molecule type" value="Genomic_DNA"/>
</dbReference>
<evidence type="ECO:0000256" key="2">
    <source>
        <dbReference type="ARBA" id="ARBA00022692"/>
    </source>
</evidence>
<protein>
    <recommendedName>
        <fullName evidence="7">Thioredoxin domain-containing protein</fullName>
    </recommendedName>
</protein>
<dbReference type="InterPro" id="IPR013766">
    <property type="entry name" value="Thioredoxin_domain"/>
</dbReference>
<comment type="subcellular location">
    <subcellularLocation>
        <location evidence="1">Membrane</location>
        <topology evidence="1">Single-pass type I membrane protein</topology>
    </subcellularLocation>
</comment>
<dbReference type="Proteomes" id="UP001152759">
    <property type="component" value="Chromosome 1"/>
</dbReference>
<evidence type="ECO:0000313" key="8">
    <source>
        <dbReference type="EMBL" id="CAH0381195.1"/>
    </source>
</evidence>
<organism evidence="8 9">
    <name type="scientific">Bemisia tabaci</name>
    <name type="common">Sweetpotato whitefly</name>
    <name type="synonym">Aleurodes tabaci</name>
    <dbReference type="NCBI Taxonomy" id="7038"/>
    <lineage>
        <taxon>Eukaryota</taxon>
        <taxon>Metazoa</taxon>
        <taxon>Ecdysozoa</taxon>
        <taxon>Arthropoda</taxon>
        <taxon>Hexapoda</taxon>
        <taxon>Insecta</taxon>
        <taxon>Pterygota</taxon>
        <taxon>Neoptera</taxon>
        <taxon>Paraneoptera</taxon>
        <taxon>Hemiptera</taxon>
        <taxon>Sternorrhyncha</taxon>
        <taxon>Aleyrodoidea</taxon>
        <taxon>Aleyrodidae</taxon>
        <taxon>Aleyrodinae</taxon>
        <taxon>Bemisia</taxon>
    </lineage>
</organism>
<proteinExistence type="predicted"/>
<dbReference type="InterPro" id="IPR037463">
    <property type="entry name" value="TMX2_thioredoxin_dom"/>
</dbReference>
<keyword evidence="9" id="KW-1185">Reference proteome</keyword>
<accession>A0A9P0A1A2</accession>
<sequence>MFKDILKDLKTLLKPYYWVNIILSLSYICAKKFPLICNFTFPHSDSRCELDSKEGEILLFLAIVVMIRTRRAGSVSMINYLSLSFMYTKAVNTVLWFYADFRLGILFVVLFILVAVFLPEPTYSGPDYVNYFRALHNLEEELERDKQVTWLICFYTAWNPSCVNFAPIFAQLSSQYCLENLKFGKIDIGRYPDAAKKFNINDSSLSTQLPTLILFKEGKEVIRRPAYDTKGKIQKFFFTEDNVKASYDLNNLYEECKKVLSTKKVKAGTTSDSKNKKD</sequence>
<name>A0A9P0A1A2_BEMTA</name>
<dbReference type="Gene3D" id="3.40.30.10">
    <property type="entry name" value="Glutaredoxin"/>
    <property type="match status" value="1"/>
</dbReference>
<keyword evidence="3" id="KW-0732">Signal</keyword>
<dbReference type="AlphaFoldDB" id="A0A9P0A1A2"/>
<evidence type="ECO:0000256" key="1">
    <source>
        <dbReference type="ARBA" id="ARBA00004479"/>
    </source>
</evidence>
<dbReference type="SUPFAM" id="SSF52833">
    <property type="entry name" value="Thioredoxin-like"/>
    <property type="match status" value="1"/>
</dbReference>
<evidence type="ECO:0000259" key="7">
    <source>
        <dbReference type="PROSITE" id="PS51352"/>
    </source>
</evidence>
<dbReference type="GO" id="GO:0015036">
    <property type="term" value="F:disulfide oxidoreductase activity"/>
    <property type="evidence" value="ECO:0007669"/>
    <property type="project" value="TreeGrafter"/>
</dbReference>
<dbReference type="KEGG" id="btab:109041239"/>
<dbReference type="Pfam" id="PF00085">
    <property type="entry name" value="Thioredoxin"/>
    <property type="match status" value="1"/>
</dbReference>
<dbReference type="OrthoDB" id="20229at2759"/>
<dbReference type="InterPro" id="IPR036249">
    <property type="entry name" value="Thioredoxin-like_sf"/>
</dbReference>
<evidence type="ECO:0000256" key="3">
    <source>
        <dbReference type="ARBA" id="ARBA00022729"/>
    </source>
</evidence>
<keyword evidence="5 6" id="KW-0472">Membrane</keyword>
<feature type="transmembrane region" description="Helical" evidence="6">
    <location>
        <begin position="95"/>
        <end position="118"/>
    </location>
</feature>
<dbReference type="PROSITE" id="PS51352">
    <property type="entry name" value="THIOREDOXIN_2"/>
    <property type="match status" value="1"/>
</dbReference>
<dbReference type="PANTHER" id="PTHR15853">
    <property type="entry name" value="THIOREDOXIN-RELATED"/>
    <property type="match status" value="1"/>
</dbReference>
<feature type="domain" description="Thioredoxin" evidence="7">
    <location>
        <begin position="114"/>
        <end position="261"/>
    </location>
</feature>
<evidence type="ECO:0000256" key="5">
    <source>
        <dbReference type="ARBA" id="ARBA00023136"/>
    </source>
</evidence>
<evidence type="ECO:0000256" key="6">
    <source>
        <dbReference type="SAM" id="Phobius"/>
    </source>
</evidence>
<reference evidence="8" key="1">
    <citation type="submission" date="2021-12" db="EMBL/GenBank/DDBJ databases">
        <authorList>
            <person name="King R."/>
        </authorList>
    </citation>
    <scope>NUCLEOTIDE SEQUENCE</scope>
</reference>
<evidence type="ECO:0000313" key="9">
    <source>
        <dbReference type="Proteomes" id="UP001152759"/>
    </source>
</evidence>
<dbReference type="PANTHER" id="PTHR15853:SF0">
    <property type="entry name" value="THIOREDOXIN-RELATED TRANSMEMBRANE PROTEIN 2"/>
    <property type="match status" value="1"/>
</dbReference>
<evidence type="ECO:0000256" key="4">
    <source>
        <dbReference type="ARBA" id="ARBA00022989"/>
    </source>
</evidence>
<keyword evidence="4 6" id="KW-1133">Transmembrane helix</keyword>
<keyword evidence="2 6" id="KW-0812">Transmembrane</keyword>
<gene>
    <name evidence="8" type="ORF">BEMITA_LOCUS867</name>
</gene>
<dbReference type="GO" id="GO:0016020">
    <property type="term" value="C:membrane"/>
    <property type="evidence" value="ECO:0007669"/>
    <property type="project" value="UniProtKB-SubCell"/>
</dbReference>